<protein>
    <submittedName>
        <fullName evidence="1">Uncharacterized protein</fullName>
    </submittedName>
</protein>
<evidence type="ECO:0000313" key="1">
    <source>
        <dbReference type="EMBL" id="ERM97639.1"/>
    </source>
</evidence>
<proteinExistence type="predicted"/>
<dbReference type="Gramene" id="ERM97639">
    <property type="protein sequence ID" value="ERM97639"/>
    <property type="gene ID" value="AMTR_s00130p00045390"/>
</dbReference>
<organism evidence="1 2">
    <name type="scientific">Amborella trichopoda</name>
    <dbReference type="NCBI Taxonomy" id="13333"/>
    <lineage>
        <taxon>Eukaryota</taxon>
        <taxon>Viridiplantae</taxon>
        <taxon>Streptophyta</taxon>
        <taxon>Embryophyta</taxon>
        <taxon>Tracheophyta</taxon>
        <taxon>Spermatophyta</taxon>
        <taxon>Magnoliopsida</taxon>
        <taxon>Amborellales</taxon>
        <taxon>Amborellaceae</taxon>
        <taxon>Amborella</taxon>
    </lineage>
</organism>
<dbReference type="Proteomes" id="UP000017836">
    <property type="component" value="Unassembled WGS sequence"/>
</dbReference>
<keyword evidence="2" id="KW-1185">Reference proteome</keyword>
<evidence type="ECO:0000313" key="2">
    <source>
        <dbReference type="Proteomes" id="UP000017836"/>
    </source>
</evidence>
<name>W1NS75_AMBTC</name>
<dbReference type="AlphaFoldDB" id="W1NS75"/>
<sequence length="127" mass="13659">FEDGELVVENPEVHHVVAIDHAIGGVKDCDGEGIHGAQQVAEEEHSVGVVDGLVGQLAENGEGVGQVVPGEEAVDKPEDIAAMCNDIGMDCDVPIFKVLEVITAEVKVLSKKKRNRKVQVINWRVEQ</sequence>
<dbReference type="HOGENOM" id="CLU_1976170_0_0_1"/>
<accession>W1NS75</accession>
<gene>
    <name evidence="1" type="ORF">AMTR_s00130p00045390</name>
</gene>
<reference evidence="2" key="1">
    <citation type="journal article" date="2013" name="Science">
        <title>The Amborella genome and the evolution of flowering plants.</title>
        <authorList>
            <consortium name="Amborella Genome Project"/>
        </authorList>
    </citation>
    <scope>NUCLEOTIDE SEQUENCE [LARGE SCALE GENOMIC DNA]</scope>
</reference>
<feature type="non-terminal residue" evidence="1">
    <location>
        <position position="1"/>
    </location>
</feature>
<dbReference type="EMBL" id="KI395898">
    <property type="protein sequence ID" value="ERM97639.1"/>
    <property type="molecule type" value="Genomic_DNA"/>
</dbReference>